<gene>
    <name evidence="1" type="ORF">Vadar_013388</name>
</gene>
<sequence length="133" mass="15405">MFVDNRRRLVSTSLWCLERYTAVWSMKRTLITQGWLYTCSCGHYCFAGAEVILQQLVDLQLLCSKNQVYVKGLVRPFGLVVLASEDFIKQTAIFFCIFISHSKYVVLMCSDQSRSSLRYEAENNLVHTLEKTM</sequence>
<evidence type="ECO:0000313" key="2">
    <source>
        <dbReference type="Proteomes" id="UP000828048"/>
    </source>
</evidence>
<name>A0ACB7ZB96_9ERIC</name>
<reference evidence="1 2" key="1">
    <citation type="journal article" date="2021" name="Hortic Res">
        <title>High-quality reference genome and annotation aids understanding of berry development for evergreen blueberry (Vaccinium darrowii).</title>
        <authorList>
            <person name="Yu J."/>
            <person name="Hulse-Kemp A.M."/>
            <person name="Babiker E."/>
            <person name="Staton M."/>
        </authorList>
    </citation>
    <scope>NUCLEOTIDE SEQUENCE [LARGE SCALE GENOMIC DNA]</scope>
    <source>
        <strain evidence="2">cv. NJ 8807/NJ 8810</strain>
        <tissue evidence="1">Young leaf</tissue>
    </source>
</reference>
<evidence type="ECO:0000313" key="1">
    <source>
        <dbReference type="EMBL" id="KAH7863105.1"/>
    </source>
</evidence>
<proteinExistence type="predicted"/>
<comment type="caution">
    <text evidence="1">The sequence shown here is derived from an EMBL/GenBank/DDBJ whole genome shotgun (WGS) entry which is preliminary data.</text>
</comment>
<keyword evidence="2" id="KW-1185">Reference proteome</keyword>
<protein>
    <submittedName>
        <fullName evidence="1">Uncharacterized protein</fullName>
    </submittedName>
</protein>
<dbReference type="EMBL" id="CM037162">
    <property type="protein sequence ID" value="KAH7863105.1"/>
    <property type="molecule type" value="Genomic_DNA"/>
</dbReference>
<organism evidence="1 2">
    <name type="scientific">Vaccinium darrowii</name>
    <dbReference type="NCBI Taxonomy" id="229202"/>
    <lineage>
        <taxon>Eukaryota</taxon>
        <taxon>Viridiplantae</taxon>
        <taxon>Streptophyta</taxon>
        <taxon>Embryophyta</taxon>
        <taxon>Tracheophyta</taxon>
        <taxon>Spermatophyta</taxon>
        <taxon>Magnoliopsida</taxon>
        <taxon>eudicotyledons</taxon>
        <taxon>Gunneridae</taxon>
        <taxon>Pentapetalae</taxon>
        <taxon>asterids</taxon>
        <taxon>Ericales</taxon>
        <taxon>Ericaceae</taxon>
        <taxon>Vaccinioideae</taxon>
        <taxon>Vaccinieae</taxon>
        <taxon>Vaccinium</taxon>
    </lineage>
</organism>
<dbReference type="Proteomes" id="UP000828048">
    <property type="component" value="Chromosome 12"/>
</dbReference>
<accession>A0ACB7ZB96</accession>